<evidence type="ECO:0008006" key="3">
    <source>
        <dbReference type="Google" id="ProtNLM"/>
    </source>
</evidence>
<dbReference type="SUPFAM" id="SSF50494">
    <property type="entry name" value="Trypsin-like serine proteases"/>
    <property type="match status" value="1"/>
</dbReference>
<organism evidence="1 2">
    <name type="scientific">Commensalibacter papalotli</name>
    <name type="common">ex Botero et al. 2024</name>
    <dbReference type="NCBI Taxonomy" id="2972766"/>
    <lineage>
        <taxon>Bacteria</taxon>
        <taxon>Pseudomonadati</taxon>
        <taxon>Pseudomonadota</taxon>
        <taxon>Alphaproteobacteria</taxon>
        <taxon>Acetobacterales</taxon>
        <taxon>Acetobacteraceae</taxon>
    </lineage>
</organism>
<dbReference type="RefSeq" id="WP_282023867.1">
    <property type="nucleotide sequence ID" value="NZ_CAMXCH010000002.1"/>
</dbReference>
<comment type="caution">
    <text evidence="1">The sequence shown here is derived from an EMBL/GenBank/DDBJ whole genome shotgun (WGS) entry which is preliminary data.</text>
</comment>
<gene>
    <name evidence="1" type="ORF">R83534S58_LOCUS1351</name>
</gene>
<accession>A0ABN8WFG0</accession>
<evidence type="ECO:0000313" key="2">
    <source>
        <dbReference type="Proteomes" id="UP001154272"/>
    </source>
</evidence>
<proteinExistence type="predicted"/>
<sequence>MSKLYNSFTQITIQSKPQIHTEDKYLRFLSGTGFFIYCPPYENDIFFVTANHCLREYDKNSEKSNKMEFQGNPEIYYTLCGKPSDPTINFIDFLEYSSDSSSDIDDILIGIIDKSDFTNYSLLKQRALKLINQDNINNILMQKEGNFIAIGYPKTDSKILHDENWIIAQPKRLLGKFRKTDKQHYYEIYDTNWEGKSLNGFSGSPVIYDTDKKQEPILLGIITNQKRFLSTNLVTDTITQYLYNGIK</sequence>
<dbReference type="InterPro" id="IPR009003">
    <property type="entry name" value="Peptidase_S1_PA"/>
</dbReference>
<name>A0ABN8WFG0_9PROT</name>
<reference evidence="1" key="1">
    <citation type="submission" date="2022-10" db="EMBL/GenBank/DDBJ databases">
        <authorList>
            <person name="Botero Cardona J."/>
        </authorList>
    </citation>
    <scope>NUCLEOTIDE SEQUENCE</scope>
    <source>
        <strain evidence="1">R-83534</strain>
    </source>
</reference>
<evidence type="ECO:0000313" key="1">
    <source>
        <dbReference type="EMBL" id="CAI3944796.1"/>
    </source>
</evidence>
<dbReference type="EMBL" id="CAMXCH010000002">
    <property type="protein sequence ID" value="CAI3944796.1"/>
    <property type="molecule type" value="Genomic_DNA"/>
</dbReference>
<protein>
    <recommendedName>
        <fullName evidence="3">Peptidase S1 domain-containing protein</fullName>
    </recommendedName>
</protein>
<keyword evidence="2" id="KW-1185">Reference proteome</keyword>
<dbReference type="Proteomes" id="UP001154272">
    <property type="component" value="Unassembled WGS sequence"/>
</dbReference>